<evidence type="ECO:0000259" key="2">
    <source>
        <dbReference type="Pfam" id="PF01471"/>
    </source>
</evidence>
<evidence type="ECO:0000256" key="1">
    <source>
        <dbReference type="SAM" id="SignalP"/>
    </source>
</evidence>
<feature type="chain" id="PRO_5045534797" evidence="1">
    <location>
        <begin position="33"/>
        <end position="182"/>
    </location>
</feature>
<comment type="caution">
    <text evidence="3">The sequence shown here is derived from an EMBL/GenBank/DDBJ whole genome shotgun (WGS) entry which is preliminary data.</text>
</comment>
<proteinExistence type="predicted"/>
<sequence>MNFRTTRTRLAAAVTAAVATGALAVSASPASATSAQGYFTGYGTTWTDDWSNEGTLSSGSYARSNATCLWQKILWAEGAKESNGTAYDYSDIDGIFGSNTTYASKRLQTRWGLANDGRVGPLTLGRADNKLRYSSGSTSGTLYLKYDGAANDFTLRRDDNNRYGFVQDGAWRLAGYNYRTCS</sequence>
<dbReference type="InterPro" id="IPR036365">
    <property type="entry name" value="PGBD-like_sf"/>
</dbReference>
<dbReference type="InterPro" id="IPR002477">
    <property type="entry name" value="Peptidoglycan-bd-like"/>
</dbReference>
<gene>
    <name evidence="3" type="ORF">ACFPH6_16100</name>
</gene>
<name>A0ABV8YMS6_9ACTN</name>
<organism evidence="3 4">
    <name type="scientific">Streptomyces xiangluensis</name>
    <dbReference type="NCBI Taxonomy" id="2665720"/>
    <lineage>
        <taxon>Bacteria</taxon>
        <taxon>Bacillati</taxon>
        <taxon>Actinomycetota</taxon>
        <taxon>Actinomycetes</taxon>
        <taxon>Kitasatosporales</taxon>
        <taxon>Streptomycetaceae</taxon>
        <taxon>Streptomyces</taxon>
    </lineage>
</organism>
<feature type="domain" description="Peptidoglycan binding-like" evidence="2">
    <location>
        <begin position="87"/>
        <end position="124"/>
    </location>
</feature>
<dbReference type="Pfam" id="PF01471">
    <property type="entry name" value="PG_binding_1"/>
    <property type="match status" value="1"/>
</dbReference>
<keyword evidence="4" id="KW-1185">Reference proteome</keyword>
<dbReference type="Gene3D" id="1.10.101.10">
    <property type="entry name" value="PGBD-like superfamily/PGBD"/>
    <property type="match status" value="1"/>
</dbReference>
<evidence type="ECO:0000313" key="4">
    <source>
        <dbReference type="Proteomes" id="UP001596012"/>
    </source>
</evidence>
<dbReference type="RefSeq" id="WP_386342443.1">
    <property type="nucleotide sequence ID" value="NZ_JBHSFG010000028.1"/>
</dbReference>
<feature type="signal peptide" evidence="1">
    <location>
        <begin position="1"/>
        <end position="32"/>
    </location>
</feature>
<keyword evidence="1" id="KW-0732">Signal</keyword>
<protein>
    <submittedName>
        <fullName evidence="3">Peptidoglycan-binding protein</fullName>
    </submittedName>
</protein>
<dbReference type="EMBL" id="JBHSFG010000028">
    <property type="protein sequence ID" value="MFC4466029.1"/>
    <property type="molecule type" value="Genomic_DNA"/>
</dbReference>
<reference evidence="4" key="1">
    <citation type="journal article" date="2019" name="Int. J. Syst. Evol. Microbiol.">
        <title>The Global Catalogue of Microorganisms (GCM) 10K type strain sequencing project: providing services to taxonomists for standard genome sequencing and annotation.</title>
        <authorList>
            <consortium name="The Broad Institute Genomics Platform"/>
            <consortium name="The Broad Institute Genome Sequencing Center for Infectious Disease"/>
            <person name="Wu L."/>
            <person name="Ma J."/>
        </authorList>
    </citation>
    <scope>NUCLEOTIDE SEQUENCE [LARGE SCALE GENOMIC DNA]</scope>
    <source>
        <strain evidence="4">DT43</strain>
    </source>
</reference>
<accession>A0ABV8YMS6</accession>
<dbReference type="InterPro" id="IPR036366">
    <property type="entry name" value="PGBDSf"/>
</dbReference>
<evidence type="ECO:0000313" key="3">
    <source>
        <dbReference type="EMBL" id="MFC4466029.1"/>
    </source>
</evidence>
<dbReference type="SUPFAM" id="SSF47090">
    <property type="entry name" value="PGBD-like"/>
    <property type="match status" value="1"/>
</dbReference>
<dbReference type="Proteomes" id="UP001596012">
    <property type="component" value="Unassembled WGS sequence"/>
</dbReference>